<comment type="subcellular location">
    <subcellularLocation>
        <location evidence="1">Cytoplasm</location>
        <location evidence="1">Cytoskeleton</location>
    </subcellularLocation>
</comment>
<dbReference type="AlphaFoldDB" id="A0A8H6J168"/>
<evidence type="ECO:0000256" key="9">
    <source>
        <dbReference type="ARBA" id="ARBA00023212"/>
    </source>
</evidence>
<dbReference type="Proteomes" id="UP000652219">
    <property type="component" value="Unassembled WGS sequence"/>
</dbReference>
<dbReference type="InterPro" id="IPR036961">
    <property type="entry name" value="Kinesin_motor_dom_sf"/>
</dbReference>
<evidence type="ECO:0000256" key="7">
    <source>
        <dbReference type="ARBA" id="ARBA00023054"/>
    </source>
</evidence>
<dbReference type="PANTHER" id="PTHR47972:SF45">
    <property type="entry name" value="PROTEIN CLARET SEGREGATIONAL"/>
    <property type="match status" value="1"/>
</dbReference>
<accession>A0A8H6J168</accession>
<dbReference type="InterPro" id="IPR027640">
    <property type="entry name" value="Kinesin-like_fam"/>
</dbReference>
<dbReference type="FunFam" id="3.40.850.10:FF:000065">
    <property type="entry name" value="Kinesin-like protein"/>
    <property type="match status" value="1"/>
</dbReference>
<evidence type="ECO:0000256" key="5">
    <source>
        <dbReference type="ARBA" id="ARBA00022741"/>
    </source>
</evidence>
<comment type="similarity">
    <text evidence="2">Belongs to the TRAFAC class myosin-kinesin ATPase superfamily. Kinesin family. KIN-14 subfamily.</text>
</comment>
<feature type="coiled-coil region" evidence="11">
    <location>
        <begin position="736"/>
        <end position="795"/>
    </location>
</feature>
<feature type="region of interest" description="Disordered" evidence="12">
    <location>
        <begin position="421"/>
        <end position="500"/>
    </location>
</feature>
<dbReference type="GO" id="GO:0090307">
    <property type="term" value="P:mitotic spindle assembly"/>
    <property type="evidence" value="ECO:0007669"/>
    <property type="project" value="UniProtKB-ARBA"/>
</dbReference>
<keyword evidence="6 10" id="KW-0067">ATP-binding</keyword>
<evidence type="ECO:0000256" key="8">
    <source>
        <dbReference type="ARBA" id="ARBA00023175"/>
    </source>
</evidence>
<dbReference type="GO" id="GO:0008569">
    <property type="term" value="F:minus-end-directed microtubule motor activity"/>
    <property type="evidence" value="ECO:0007669"/>
    <property type="project" value="UniProtKB-ARBA"/>
</dbReference>
<dbReference type="Pfam" id="PF00225">
    <property type="entry name" value="Kinesin"/>
    <property type="match status" value="1"/>
</dbReference>
<dbReference type="EMBL" id="WIGN01000204">
    <property type="protein sequence ID" value="KAF6804612.1"/>
    <property type="molecule type" value="Genomic_DNA"/>
</dbReference>
<keyword evidence="8 10" id="KW-0505">Motor protein</keyword>
<reference evidence="14 15" key="1">
    <citation type="journal article" date="2020" name="Phytopathology">
        <title>Genome Sequence Resources of Colletotrichum truncatum, C. plurivorum, C. musicola, and C. sojae: Four Species Pathogenic to Soybean (Glycine max).</title>
        <authorList>
            <person name="Rogerio F."/>
            <person name="Boufleur T.R."/>
            <person name="Ciampi-Guillardi M."/>
            <person name="Sukno S.A."/>
            <person name="Thon M.R."/>
            <person name="Massola Junior N.S."/>
            <person name="Baroncelli R."/>
        </authorList>
    </citation>
    <scope>NUCLEOTIDE SEQUENCE [LARGE SCALE GENOMIC DNA]</scope>
    <source>
        <strain evidence="14 15">LFN0009</strain>
    </source>
</reference>
<evidence type="ECO:0000256" key="2">
    <source>
        <dbReference type="ARBA" id="ARBA00010899"/>
    </source>
</evidence>
<comment type="caution">
    <text evidence="14">The sequence shown here is derived from an EMBL/GenBank/DDBJ whole genome shotgun (WGS) entry which is preliminary data.</text>
</comment>
<evidence type="ECO:0000256" key="1">
    <source>
        <dbReference type="ARBA" id="ARBA00004245"/>
    </source>
</evidence>
<name>A0A8H6J168_9PEZI</name>
<dbReference type="InterPro" id="IPR027417">
    <property type="entry name" value="P-loop_NTPase"/>
</dbReference>
<dbReference type="PROSITE" id="PS00411">
    <property type="entry name" value="KINESIN_MOTOR_1"/>
    <property type="match status" value="1"/>
</dbReference>
<dbReference type="GO" id="GO:0005524">
    <property type="term" value="F:ATP binding"/>
    <property type="evidence" value="ECO:0007669"/>
    <property type="project" value="UniProtKB-UniRule"/>
</dbReference>
<keyword evidence="9" id="KW-0206">Cytoskeleton</keyword>
<keyword evidence="3" id="KW-0963">Cytoplasm</keyword>
<dbReference type="SMART" id="SM00129">
    <property type="entry name" value="KISc"/>
    <property type="match status" value="1"/>
</dbReference>
<evidence type="ECO:0000256" key="10">
    <source>
        <dbReference type="PROSITE-ProRule" id="PRU00283"/>
    </source>
</evidence>
<feature type="compositionally biased region" description="Polar residues" evidence="12">
    <location>
        <begin position="276"/>
        <end position="288"/>
    </location>
</feature>
<evidence type="ECO:0000313" key="15">
    <source>
        <dbReference type="Proteomes" id="UP000652219"/>
    </source>
</evidence>
<feature type="region of interest" description="Disordered" evidence="12">
    <location>
        <begin position="218"/>
        <end position="238"/>
    </location>
</feature>
<feature type="compositionally biased region" description="Polar residues" evidence="12">
    <location>
        <begin position="364"/>
        <end position="374"/>
    </location>
</feature>
<evidence type="ECO:0000256" key="11">
    <source>
        <dbReference type="SAM" id="Coils"/>
    </source>
</evidence>
<keyword evidence="15" id="KW-1185">Reference proteome</keyword>
<keyword evidence="7 11" id="KW-0175">Coiled coil</keyword>
<dbReference type="SUPFAM" id="SSF52540">
    <property type="entry name" value="P-loop containing nucleoside triphosphate hydrolases"/>
    <property type="match status" value="1"/>
</dbReference>
<feature type="region of interest" description="Disordered" evidence="12">
    <location>
        <begin position="360"/>
        <end position="407"/>
    </location>
</feature>
<feature type="region of interest" description="Disordered" evidence="12">
    <location>
        <begin position="36"/>
        <end position="55"/>
    </location>
</feature>
<feature type="compositionally biased region" description="Low complexity" evidence="12">
    <location>
        <begin position="289"/>
        <end position="301"/>
    </location>
</feature>
<dbReference type="Gene3D" id="1.10.287.1490">
    <property type="match status" value="1"/>
</dbReference>
<feature type="binding site" evidence="10">
    <location>
        <begin position="903"/>
        <end position="910"/>
    </location>
    <ligand>
        <name>ATP</name>
        <dbReference type="ChEBI" id="CHEBI:30616"/>
    </ligand>
</feature>
<dbReference type="GO" id="GO:0005874">
    <property type="term" value="C:microtubule"/>
    <property type="evidence" value="ECO:0007669"/>
    <property type="project" value="UniProtKB-KW"/>
</dbReference>
<dbReference type="PRINTS" id="PR00380">
    <property type="entry name" value="KINESINHEAVY"/>
</dbReference>
<evidence type="ECO:0000256" key="3">
    <source>
        <dbReference type="ARBA" id="ARBA00022490"/>
    </source>
</evidence>
<sequence length="1153" mass="129518">MDTSENTHIFRSSVIQPRSNLPRPGAISSLGLSEMSDAQHNSRTQSSMIPPPGAKVGALNDLKRHVPQPGWFLPPRCARRGDTMDTLPAGAAISDPKHRKTLAEKAGEYPNRNSAATSATGLMRSTSVRGQTIASLPPGHVITTTPASGSSAMVSESCIAVLPINKLRIAHWICVYLYRAAWRFWRAVVRILSRLPALKGLLLDIAIQYHQDSFARSDRLQSNARARPAYPAPGPKRYRSVSGRVQLWLGAHDDRDARRRGIRLLTDAEMHEELKNPSTITRNNTTAGTSRYNSNSTFSSSVGPARHERSKSSLERSKSSLGRPNHAQSTHGLPRSRNAPTQARPRTAFSTRLEDEYDGPMEQQHGTALQSQRLNFPRRPLDFQPNKIRSANSNSKSAPSMHQPRREVSLASRFGALSIKDDTAADSAQDEDQVVFSQENSRASSTTTAASSAPTEEVNNVTMRPPSRRLAMKPPPELSPKKRQASRMTDPVTPSPDSKRVRADLEILEETIMSIKASRSPSPNKLLFLTKDSNVTQFTAWDVEGRLGELDSQFKKVQDSMNSMISDKELMDERIEMYKKRISELEAERDKLEDRNESLQTELNSMRDQMQKLTIESETAKRTHKYELEDEARKRRHEVDELRRDLRDEISRQEKSHSDALEALERHYKAMLEEERGKQSKEIQDLRNRLGNEQQDLHLNLQKKDREASEMRAVVEGLKGDLDREQTLKKGLEATITELSSSNHQLEGRINSLKGQVEYLQSDSKAQSDSYTQMEAKLQEALHVAEVAKEKLIKEETERRILFNKYQELKGNIRVMCRVRPVLDPSEGTPAMVTYPDDKTSAEIALQGPEETSSFGKITRKSFNFEFDRVFTPTAMNQDVFDEISQLVQSALDGYNVCIFCYGQTGSGKTHTMSSQDGMIPRATHMIYDTVTKLKEKSWTYTMEGSFIEVYNEELNDLLTPHSREGRKLEIRHDDVRKQTTVVNCKTVSLDSADTVEMMLEEAQKNRSVAATKANERSSRSHSVFILKLVGFNSATGERCEGTLNLVDLAGSERLKHSQAEGDRMKETQNINKSLSCLGDVIEALGRGSGHIPYRNSKLTHLLQYSLGGNSKTLMFVMVSPLETHLRETLTSLRFATKVHNTHIGTAKATKKV</sequence>
<dbReference type="Gene3D" id="3.40.850.10">
    <property type="entry name" value="Kinesin motor domain"/>
    <property type="match status" value="1"/>
</dbReference>
<keyword evidence="4" id="KW-0493">Microtubule</keyword>
<evidence type="ECO:0000256" key="12">
    <source>
        <dbReference type="SAM" id="MobiDB-lite"/>
    </source>
</evidence>
<feature type="coiled-coil region" evidence="11">
    <location>
        <begin position="568"/>
        <end position="696"/>
    </location>
</feature>
<feature type="compositionally biased region" description="Low complexity" evidence="12">
    <location>
        <begin position="443"/>
        <end position="455"/>
    </location>
</feature>
<evidence type="ECO:0000256" key="4">
    <source>
        <dbReference type="ARBA" id="ARBA00022701"/>
    </source>
</evidence>
<dbReference type="InterPro" id="IPR019821">
    <property type="entry name" value="Kinesin_motor_CS"/>
</dbReference>
<feature type="compositionally biased region" description="Basic and acidic residues" evidence="12">
    <location>
        <begin position="305"/>
        <end position="318"/>
    </location>
</feature>
<dbReference type="Gene3D" id="1.20.5.340">
    <property type="match status" value="1"/>
</dbReference>
<feature type="domain" description="Kinesin motor" evidence="13">
    <location>
        <begin position="812"/>
        <end position="1142"/>
    </location>
</feature>
<feature type="region of interest" description="Disordered" evidence="12">
    <location>
        <begin position="1"/>
        <end position="29"/>
    </location>
</feature>
<evidence type="ECO:0000259" key="13">
    <source>
        <dbReference type="PROSITE" id="PS50067"/>
    </source>
</evidence>
<evidence type="ECO:0000256" key="6">
    <source>
        <dbReference type="ARBA" id="ARBA00022840"/>
    </source>
</evidence>
<dbReference type="PROSITE" id="PS50067">
    <property type="entry name" value="KINESIN_MOTOR_2"/>
    <property type="match status" value="1"/>
</dbReference>
<keyword evidence="5 10" id="KW-0547">Nucleotide-binding</keyword>
<feature type="compositionally biased region" description="Polar residues" evidence="12">
    <location>
        <begin position="1"/>
        <end position="19"/>
    </location>
</feature>
<organism evidence="14 15">
    <name type="scientific">Colletotrichum sojae</name>
    <dbReference type="NCBI Taxonomy" id="2175907"/>
    <lineage>
        <taxon>Eukaryota</taxon>
        <taxon>Fungi</taxon>
        <taxon>Dikarya</taxon>
        <taxon>Ascomycota</taxon>
        <taxon>Pezizomycotina</taxon>
        <taxon>Sordariomycetes</taxon>
        <taxon>Hypocreomycetidae</taxon>
        <taxon>Glomerellales</taxon>
        <taxon>Glomerellaceae</taxon>
        <taxon>Colletotrichum</taxon>
        <taxon>Colletotrichum orchidearum species complex</taxon>
    </lineage>
</organism>
<dbReference type="CDD" id="cd01366">
    <property type="entry name" value="KISc_C_terminal"/>
    <property type="match status" value="1"/>
</dbReference>
<dbReference type="GO" id="GO:0008017">
    <property type="term" value="F:microtubule binding"/>
    <property type="evidence" value="ECO:0007669"/>
    <property type="project" value="InterPro"/>
</dbReference>
<protein>
    <submittedName>
        <fullName evidence="14">Kinesin family protein</fullName>
    </submittedName>
</protein>
<dbReference type="InterPro" id="IPR001752">
    <property type="entry name" value="Kinesin_motor_dom"/>
</dbReference>
<feature type="region of interest" description="Disordered" evidence="12">
    <location>
        <begin position="273"/>
        <end position="346"/>
    </location>
</feature>
<feature type="compositionally biased region" description="Polar residues" evidence="12">
    <location>
        <begin position="36"/>
        <end position="48"/>
    </location>
</feature>
<proteinExistence type="inferred from homology"/>
<dbReference type="PANTHER" id="PTHR47972">
    <property type="entry name" value="KINESIN-LIKE PROTEIN KLP-3"/>
    <property type="match status" value="1"/>
</dbReference>
<gene>
    <name evidence="14" type="ORF">CSOJ01_10082</name>
</gene>
<dbReference type="GO" id="GO:0007018">
    <property type="term" value="P:microtubule-based movement"/>
    <property type="evidence" value="ECO:0007669"/>
    <property type="project" value="InterPro"/>
</dbReference>
<feature type="compositionally biased region" description="Polar residues" evidence="12">
    <location>
        <begin position="387"/>
        <end position="400"/>
    </location>
</feature>
<evidence type="ECO:0000313" key="14">
    <source>
        <dbReference type="EMBL" id="KAF6804612.1"/>
    </source>
</evidence>